<evidence type="ECO:0000313" key="2">
    <source>
        <dbReference type="EMBL" id="PAA59907.1"/>
    </source>
</evidence>
<proteinExistence type="predicted"/>
<feature type="region of interest" description="Disordered" evidence="1">
    <location>
        <begin position="51"/>
        <end position="70"/>
    </location>
</feature>
<accession>A0A267EG89</accession>
<dbReference type="EMBL" id="NIVC01001494">
    <property type="protein sequence ID" value="PAA67298.1"/>
    <property type="molecule type" value="Genomic_DNA"/>
</dbReference>
<feature type="compositionally biased region" description="Low complexity" evidence="1">
    <location>
        <begin position="59"/>
        <end position="70"/>
    </location>
</feature>
<name>A0A267EG89_9PLAT</name>
<dbReference type="AlphaFoldDB" id="A0A267EG89"/>
<dbReference type="OrthoDB" id="8823727at2759"/>
<reference evidence="2 4" key="1">
    <citation type="submission" date="2017-06" db="EMBL/GenBank/DDBJ databases">
        <title>A platform for efficient transgenesis in Macrostomum lignano, a flatworm model organism for stem cell research.</title>
        <authorList>
            <person name="Berezikov E."/>
        </authorList>
    </citation>
    <scope>NUCLEOTIDE SEQUENCE [LARGE SCALE GENOMIC DNA]</scope>
    <source>
        <strain evidence="2">DV1</strain>
        <tissue evidence="2">Whole organism</tissue>
    </source>
</reference>
<organism evidence="2 4">
    <name type="scientific">Macrostomum lignano</name>
    <dbReference type="NCBI Taxonomy" id="282301"/>
    <lineage>
        <taxon>Eukaryota</taxon>
        <taxon>Metazoa</taxon>
        <taxon>Spiralia</taxon>
        <taxon>Lophotrochozoa</taxon>
        <taxon>Platyhelminthes</taxon>
        <taxon>Rhabditophora</taxon>
        <taxon>Macrostomorpha</taxon>
        <taxon>Macrostomida</taxon>
        <taxon>Macrostomidae</taxon>
        <taxon>Macrostomum</taxon>
    </lineage>
</organism>
<evidence type="ECO:0000313" key="4">
    <source>
        <dbReference type="Proteomes" id="UP000215902"/>
    </source>
</evidence>
<evidence type="ECO:0000256" key="1">
    <source>
        <dbReference type="SAM" id="MobiDB-lite"/>
    </source>
</evidence>
<evidence type="ECO:0000313" key="3">
    <source>
        <dbReference type="EMBL" id="PAA67298.1"/>
    </source>
</evidence>
<gene>
    <name evidence="3" type="ORF">BOX15_Mlig001391g3</name>
    <name evidence="2" type="ORF">BOX15_Mlig001391g9</name>
</gene>
<dbReference type="Proteomes" id="UP000215902">
    <property type="component" value="Unassembled WGS sequence"/>
</dbReference>
<sequence>RWPAPSRQPASPPAARRRASSWPPRPLASPRRARAASRSRIATGLARWPCARSGATRRAPSCSSASCHSSGWCARSPRTSRPTCAFSRPPLAPCRRPARPTWSACSRTRTCAPSTPSGSPSCPRTSSWPAGSAASAPERCLALLRNSYWLQTLL</sequence>
<protein>
    <submittedName>
        <fullName evidence="2">Uncharacterized protein</fullName>
    </submittedName>
</protein>
<feature type="non-terminal residue" evidence="2">
    <location>
        <position position="1"/>
    </location>
</feature>
<feature type="compositionally biased region" description="Polar residues" evidence="1">
    <location>
        <begin position="110"/>
        <end position="125"/>
    </location>
</feature>
<feature type="region of interest" description="Disordered" evidence="1">
    <location>
        <begin position="1"/>
        <end position="40"/>
    </location>
</feature>
<comment type="caution">
    <text evidence="2">The sequence shown here is derived from an EMBL/GenBank/DDBJ whole genome shotgun (WGS) entry which is preliminary data.</text>
</comment>
<keyword evidence="4" id="KW-1185">Reference proteome</keyword>
<feature type="region of interest" description="Disordered" evidence="1">
    <location>
        <begin position="110"/>
        <end position="132"/>
    </location>
</feature>
<dbReference type="EMBL" id="NIVC01002214">
    <property type="protein sequence ID" value="PAA59907.1"/>
    <property type="molecule type" value="Genomic_DNA"/>
</dbReference>